<dbReference type="Pfam" id="PF02441">
    <property type="entry name" value="Flavoprotein"/>
    <property type="match status" value="1"/>
</dbReference>
<evidence type="ECO:0000313" key="4">
    <source>
        <dbReference type="EMBL" id="RUS81207.1"/>
    </source>
</evidence>
<reference evidence="4 5" key="1">
    <citation type="submission" date="2019-01" db="EMBL/GenBank/DDBJ databases">
        <title>A draft genome assembly of the solar-powered sea slug Elysia chlorotica.</title>
        <authorList>
            <person name="Cai H."/>
            <person name="Li Q."/>
            <person name="Fang X."/>
            <person name="Li J."/>
            <person name="Curtis N.E."/>
            <person name="Altenburger A."/>
            <person name="Shibata T."/>
            <person name="Feng M."/>
            <person name="Maeda T."/>
            <person name="Schwartz J.A."/>
            <person name="Shigenobu S."/>
            <person name="Lundholm N."/>
            <person name="Nishiyama T."/>
            <person name="Yang H."/>
            <person name="Hasebe M."/>
            <person name="Li S."/>
            <person name="Pierce S.K."/>
            <person name="Wang J."/>
        </authorList>
    </citation>
    <scope>NUCLEOTIDE SEQUENCE [LARGE SCALE GENOMIC DNA]</scope>
    <source>
        <strain evidence="4">EC2010</strain>
        <tissue evidence="4">Whole organism of an adult</tissue>
    </source>
</reference>
<dbReference type="GO" id="GO:0071513">
    <property type="term" value="C:phosphopantothenoylcysteine decarboxylase complex"/>
    <property type="evidence" value="ECO:0007669"/>
    <property type="project" value="TreeGrafter"/>
</dbReference>
<dbReference type="PANTHER" id="PTHR14359">
    <property type="entry name" value="HOMO-OLIGOMERIC FLAVIN CONTAINING CYS DECARBOXYLASE FAMILY"/>
    <property type="match status" value="1"/>
</dbReference>
<evidence type="ECO:0000259" key="3">
    <source>
        <dbReference type="Pfam" id="PF02441"/>
    </source>
</evidence>
<dbReference type="PANTHER" id="PTHR14359:SF6">
    <property type="entry name" value="PHOSPHOPANTOTHENOYLCYSTEINE DECARBOXYLASE"/>
    <property type="match status" value="1"/>
</dbReference>
<dbReference type="Proteomes" id="UP000271974">
    <property type="component" value="Unassembled WGS sequence"/>
</dbReference>
<name>A0A3S0ZMJ0_ELYCH</name>
<organism evidence="4 5">
    <name type="scientific">Elysia chlorotica</name>
    <name type="common">Eastern emerald elysia</name>
    <name type="synonym">Sea slug</name>
    <dbReference type="NCBI Taxonomy" id="188477"/>
    <lineage>
        <taxon>Eukaryota</taxon>
        <taxon>Metazoa</taxon>
        <taxon>Spiralia</taxon>
        <taxon>Lophotrochozoa</taxon>
        <taxon>Mollusca</taxon>
        <taxon>Gastropoda</taxon>
        <taxon>Heterobranchia</taxon>
        <taxon>Euthyneura</taxon>
        <taxon>Panpulmonata</taxon>
        <taxon>Sacoglossa</taxon>
        <taxon>Placobranchoidea</taxon>
        <taxon>Plakobranchidae</taxon>
        <taxon>Elysia</taxon>
    </lineage>
</organism>
<dbReference type="GO" id="GO:0010181">
    <property type="term" value="F:FMN binding"/>
    <property type="evidence" value="ECO:0007669"/>
    <property type="project" value="TreeGrafter"/>
</dbReference>
<proteinExistence type="inferred from homology"/>
<dbReference type="Gene3D" id="3.40.50.1950">
    <property type="entry name" value="Flavin prenyltransferase-like"/>
    <property type="match status" value="1"/>
</dbReference>
<keyword evidence="5" id="KW-1185">Reference proteome</keyword>
<gene>
    <name evidence="4" type="ORF">EGW08_011037</name>
</gene>
<dbReference type="GO" id="GO:0015937">
    <property type="term" value="P:coenzyme A biosynthetic process"/>
    <property type="evidence" value="ECO:0007669"/>
    <property type="project" value="UniProtKB-KW"/>
</dbReference>
<protein>
    <recommendedName>
        <fullName evidence="3">Flavoprotein domain-containing protein</fullName>
    </recommendedName>
</protein>
<feature type="domain" description="Flavoprotein" evidence="3">
    <location>
        <begin position="1"/>
        <end position="142"/>
    </location>
</feature>
<sequence length="210" mass="23437">MNVLVGCTGSVASVKIPQLVDNLLDLDIKPNVKVVTTSNALHFFNKTDVKAPVLCDKDEWEMWSGRGDPVLHIELRRWADLFLIAPLDANTLAKIAGGICDNLLTCVVRAWDSKRPLLFAPAMNTQMWQHPITAKHIETLKSFGYQEIPCVSKLLECGDTERYKAVTLPDPKPVAPSRWMNSRKKGSELSIGFMLHILTSSNDVIQPPYL</sequence>
<dbReference type="AlphaFoldDB" id="A0A3S0ZMJ0"/>
<dbReference type="GO" id="GO:0004633">
    <property type="term" value="F:phosphopantothenoylcysteine decarboxylase activity"/>
    <property type="evidence" value="ECO:0007669"/>
    <property type="project" value="TreeGrafter"/>
</dbReference>
<dbReference type="SUPFAM" id="SSF52507">
    <property type="entry name" value="Homo-oligomeric flavin-containing Cys decarboxylases, HFCD"/>
    <property type="match status" value="1"/>
</dbReference>
<accession>A0A3S0ZMJ0</accession>
<keyword evidence="1" id="KW-0173">Coenzyme A biosynthesis</keyword>
<dbReference type="EMBL" id="RQTK01000350">
    <property type="protein sequence ID" value="RUS81207.1"/>
    <property type="molecule type" value="Genomic_DNA"/>
</dbReference>
<dbReference type="STRING" id="188477.A0A3S0ZMJ0"/>
<comment type="similarity">
    <text evidence="2">Belongs to the HFCD (homooligomeric flavin containing Cys decarboxylase) superfamily.</text>
</comment>
<comment type="caution">
    <text evidence="4">The sequence shown here is derived from an EMBL/GenBank/DDBJ whole genome shotgun (WGS) entry which is preliminary data.</text>
</comment>
<evidence type="ECO:0000313" key="5">
    <source>
        <dbReference type="Proteomes" id="UP000271974"/>
    </source>
</evidence>
<dbReference type="InterPro" id="IPR003382">
    <property type="entry name" value="Flavoprotein"/>
</dbReference>
<evidence type="ECO:0000256" key="2">
    <source>
        <dbReference type="ARBA" id="ARBA00038350"/>
    </source>
</evidence>
<dbReference type="OrthoDB" id="1532798at2759"/>
<dbReference type="InterPro" id="IPR036551">
    <property type="entry name" value="Flavin_trans-like"/>
</dbReference>
<evidence type="ECO:0000256" key="1">
    <source>
        <dbReference type="ARBA" id="ARBA00022993"/>
    </source>
</evidence>